<comment type="caution">
    <text evidence="5">The sequence shown here is derived from an EMBL/GenBank/DDBJ whole genome shotgun (WGS) entry which is preliminary data.</text>
</comment>
<sequence length="380" mass="40388">MHVRLGHVIASGAALFLCVALAHAAGPDATRFGHAVEVGDIRAATKWLDEGLDPDFEADSLGTGLMIGAWEGSIPVMELFLSRGADINHVSRIGEQALLLAAWKGHDDAVRWLVEHGAQVNRSGKQWSALHYATFGGHRGIVRFLLEWGADVDARTTNDSTALMLTARQGHEDLARLLLQAGADPKPANDWGDTALTWAMSNRNLRIARLVGAALDAVPDDATSPSFAQAVQQPPGTFAPPAGSVPAPAEIDERLQRLRLAEARGQPTKDLRRELFEAIAHFKADSTPAATAARQARNAAPPKALAVTAKRARAGSERAELVYDESNAAEAPESAGVSAILAGIRQAQAKGKPVGELRRALREAVERYKREGPAPGGPAE</sequence>
<evidence type="ECO:0000313" key="6">
    <source>
        <dbReference type="Proteomes" id="UP000807785"/>
    </source>
</evidence>
<dbReference type="SUPFAM" id="SSF48403">
    <property type="entry name" value="Ankyrin repeat"/>
    <property type="match status" value="1"/>
</dbReference>
<dbReference type="SMART" id="SM00248">
    <property type="entry name" value="ANK"/>
    <property type="match status" value="6"/>
</dbReference>
<dbReference type="PANTHER" id="PTHR24171">
    <property type="entry name" value="ANKYRIN REPEAT DOMAIN-CONTAINING PROTEIN 39-RELATED"/>
    <property type="match status" value="1"/>
</dbReference>
<organism evidence="5 6">
    <name type="scientific">Candidatus Methylophosphatis roskildensis</name>
    <dbReference type="NCBI Taxonomy" id="2899263"/>
    <lineage>
        <taxon>Bacteria</taxon>
        <taxon>Pseudomonadati</taxon>
        <taxon>Pseudomonadota</taxon>
        <taxon>Betaproteobacteria</taxon>
        <taxon>Nitrosomonadales</taxon>
        <taxon>Sterolibacteriaceae</taxon>
        <taxon>Candidatus Methylophosphatis</taxon>
    </lineage>
</organism>
<evidence type="ECO:0000256" key="4">
    <source>
        <dbReference type="SAM" id="SignalP"/>
    </source>
</evidence>
<evidence type="ECO:0000256" key="3">
    <source>
        <dbReference type="PROSITE-ProRule" id="PRU00023"/>
    </source>
</evidence>
<reference evidence="5" key="1">
    <citation type="submission" date="2020-10" db="EMBL/GenBank/DDBJ databases">
        <title>Connecting structure to function with the recovery of over 1000 high-quality activated sludge metagenome-assembled genomes encoding full-length rRNA genes using long-read sequencing.</title>
        <authorList>
            <person name="Singleton C.M."/>
            <person name="Petriglieri F."/>
            <person name="Kristensen J.M."/>
            <person name="Kirkegaard R.H."/>
            <person name="Michaelsen T.Y."/>
            <person name="Andersen M.H."/>
            <person name="Karst S.M."/>
            <person name="Dueholm M.S."/>
            <person name="Nielsen P.H."/>
            <person name="Albertsen M."/>
        </authorList>
    </citation>
    <scope>NUCLEOTIDE SEQUENCE</scope>
    <source>
        <strain evidence="5">Bjer_18-Q3-R1-45_BAT3C.347</strain>
    </source>
</reference>
<evidence type="ECO:0000256" key="2">
    <source>
        <dbReference type="ARBA" id="ARBA00023043"/>
    </source>
</evidence>
<accession>A0A9D7ECC5</accession>
<dbReference type="AlphaFoldDB" id="A0A9D7ECC5"/>
<keyword evidence="1" id="KW-0677">Repeat</keyword>
<feature type="signal peptide" evidence="4">
    <location>
        <begin position="1"/>
        <end position="24"/>
    </location>
</feature>
<evidence type="ECO:0000313" key="5">
    <source>
        <dbReference type="EMBL" id="MBK6975002.1"/>
    </source>
</evidence>
<dbReference type="EMBL" id="JADJEV010000005">
    <property type="protein sequence ID" value="MBK6975002.1"/>
    <property type="molecule type" value="Genomic_DNA"/>
</dbReference>
<dbReference type="Pfam" id="PF12796">
    <property type="entry name" value="Ank_2"/>
    <property type="match status" value="2"/>
</dbReference>
<dbReference type="Gene3D" id="1.25.40.20">
    <property type="entry name" value="Ankyrin repeat-containing domain"/>
    <property type="match status" value="1"/>
</dbReference>
<gene>
    <name evidence="5" type="ORF">IPH26_19400</name>
</gene>
<dbReference type="Proteomes" id="UP000807785">
    <property type="component" value="Unassembled WGS sequence"/>
</dbReference>
<proteinExistence type="predicted"/>
<feature type="repeat" description="ANK" evidence="3">
    <location>
        <begin position="125"/>
        <end position="157"/>
    </location>
</feature>
<dbReference type="InterPro" id="IPR036770">
    <property type="entry name" value="Ankyrin_rpt-contain_sf"/>
</dbReference>
<dbReference type="PROSITE" id="PS50088">
    <property type="entry name" value="ANK_REPEAT"/>
    <property type="match status" value="3"/>
</dbReference>
<feature type="repeat" description="ANK" evidence="3">
    <location>
        <begin position="158"/>
        <end position="190"/>
    </location>
</feature>
<protein>
    <submittedName>
        <fullName evidence="5">Ankyrin repeat domain-containing protein</fullName>
    </submittedName>
</protein>
<keyword evidence="4" id="KW-0732">Signal</keyword>
<evidence type="ECO:0000256" key="1">
    <source>
        <dbReference type="ARBA" id="ARBA00022737"/>
    </source>
</evidence>
<keyword evidence="2 3" id="KW-0040">ANK repeat</keyword>
<feature type="chain" id="PRO_5038496001" evidence="4">
    <location>
        <begin position="25"/>
        <end position="380"/>
    </location>
</feature>
<name>A0A9D7ECC5_9PROT</name>
<dbReference type="InterPro" id="IPR002110">
    <property type="entry name" value="Ankyrin_rpt"/>
</dbReference>
<dbReference type="PROSITE" id="PS50297">
    <property type="entry name" value="ANK_REP_REGION"/>
    <property type="match status" value="3"/>
</dbReference>
<feature type="repeat" description="ANK" evidence="3">
    <location>
        <begin position="93"/>
        <end position="125"/>
    </location>
</feature>